<keyword evidence="2" id="KW-1185">Reference proteome</keyword>
<protein>
    <submittedName>
        <fullName evidence="1">Uncharacterized protein</fullName>
    </submittedName>
</protein>
<evidence type="ECO:0000313" key="2">
    <source>
        <dbReference type="Proteomes" id="UP001144673"/>
    </source>
</evidence>
<accession>A0A9W8Q7N5</accession>
<sequence>MSLHFSCDKRGVDMVLAFAQQPRDLHTWCETSTGDNLAKVSSTSIRRRGERSLLHAWLQCIKAKSGLPASNAAQHQENLGQEKKHNVLGTSVVRGVAAASINSSGFSSSDSNLQI</sequence>
<comment type="caution">
    <text evidence="1">The sequence shown here is derived from an EMBL/GenBank/DDBJ whole genome shotgun (WGS) entry which is preliminary data.</text>
</comment>
<dbReference type="AlphaFoldDB" id="A0A9W8Q7N5"/>
<reference evidence="1" key="1">
    <citation type="journal article" date="2023" name="Access Microbiol">
        <title>De-novo genome assembly for Akanthomyces muscarius, a biocontrol agent of insect agricultural pests.</title>
        <authorList>
            <person name="Erdos Z."/>
            <person name="Studholme D.J."/>
            <person name="Raymond B."/>
            <person name="Sharma M."/>
        </authorList>
    </citation>
    <scope>NUCLEOTIDE SEQUENCE</scope>
    <source>
        <strain evidence="1">Ve6</strain>
    </source>
</reference>
<evidence type="ECO:0000313" key="1">
    <source>
        <dbReference type="EMBL" id="KAJ4148257.1"/>
    </source>
</evidence>
<dbReference type="KEGG" id="amus:LMH87_002736"/>
<dbReference type="Proteomes" id="UP001144673">
    <property type="component" value="Chromosome 3"/>
</dbReference>
<gene>
    <name evidence="1" type="ORF">LMH87_002736</name>
</gene>
<dbReference type="EMBL" id="JAJHUN010000010">
    <property type="protein sequence ID" value="KAJ4148257.1"/>
    <property type="molecule type" value="Genomic_DNA"/>
</dbReference>
<dbReference type="RefSeq" id="XP_056051198.1">
    <property type="nucleotide sequence ID" value="XM_056194239.1"/>
</dbReference>
<proteinExistence type="predicted"/>
<dbReference type="GeneID" id="80889895"/>
<organism evidence="1 2">
    <name type="scientific">Akanthomyces muscarius</name>
    <name type="common">Entomopathogenic fungus</name>
    <name type="synonym">Lecanicillium muscarium</name>
    <dbReference type="NCBI Taxonomy" id="2231603"/>
    <lineage>
        <taxon>Eukaryota</taxon>
        <taxon>Fungi</taxon>
        <taxon>Dikarya</taxon>
        <taxon>Ascomycota</taxon>
        <taxon>Pezizomycotina</taxon>
        <taxon>Sordariomycetes</taxon>
        <taxon>Hypocreomycetidae</taxon>
        <taxon>Hypocreales</taxon>
        <taxon>Cordycipitaceae</taxon>
        <taxon>Akanthomyces</taxon>
    </lineage>
</organism>
<name>A0A9W8Q7N5_AKAMU</name>